<keyword evidence="3" id="KW-1185">Reference proteome</keyword>
<dbReference type="KEGG" id="pyr:P186_2094"/>
<reference evidence="2 3" key="1">
    <citation type="journal article" date="2012" name="J. Bacteriol.">
        <title>Complete genome sequence of strain 1860, a crenarchaeon of the genus pyrobaculum able to grow with various electron acceptors.</title>
        <authorList>
            <person name="Mardanov A.V."/>
            <person name="Gumerov V.M."/>
            <person name="Slobodkina G.B."/>
            <person name="Beletsky A.V."/>
            <person name="Bonch-Osmolovskaya E.A."/>
            <person name="Ravin N.V."/>
            <person name="Skryabin K.G."/>
        </authorList>
    </citation>
    <scope>NUCLEOTIDE SEQUENCE [LARGE SCALE GENOMIC DNA]</scope>
    <source>
        <strain evidence="2 3">1860</strain>
    </source>
</reference>
<dbReference type="AlphaFoldDB" id="G7VAQ8"/>
<dbReference type="Pfam" id="PF21818">
    <property type="entry name" value="DUF6884"/>
    <property type="match status" value="1"/>
</dbReference>
<dbReference type="HOGENOM" id="CLU_1674051_0_0_2"/>
<dbReference type="OrthoDB" id="27098at2157"/>
<dbReference type="EMBL" id="CP003098">
    <property type="protein sequence ID" value="AET33486.1"/>
    <property type="molecule type" value="Genomic_DNA"/>
</dbReference>
<dbReference type="BioCyc" id="PSP1104324:GJSN-2043-MONOMER"/>
<gene>
    <name evidence="2" type="ORF">P186_2094</name>
</gene>
<dbReference type="InterPro" id="IPR049251">
    <property type="entry name" value="DUF6884"/>
</dbReference>
<dbReference type="STRING" id="1104324.P186_2094"/>
<evidence type="ECO:0000313" key="3">
    <source>
        <dbReference type="Proteomes" id="UP000005867"/>
    </source>
</evidence>
<evidence type="ECO:0000259" key="1">
    <source>
        <dbReference type="Pfam" id="PF21818"/>
    </source>
</evidence>
<sequence>MYAVVTNCTREKLDFASPARDLYRGPSVQRVVKVVDEARSQGMPVSLYIISARYGLVGEHDVLEPYDETLSGKSHEEIKRWARAVGLHTAFRRLAEANKVILVVTKAYYIAVEDVACQYDVYVLAPFRACGRWIKTGNFDRHIALRKLLKSLWSSASPEGTRRRRRGSGDRE</sequence>
<evidence type="ECO:0000313" key="2">
    <source>
        <dbReference type="EMBL" id="AET33486.1"/>
    </source>
</evidence>
<feature type="domain" description="DUF6884" evidence="1">
    <location>
        <begin position="7"/>
        <end position="116"/>
    </location>
</feature>
<organism evidence="2 3">
    <name type="scientific">Pyrobaculum ferrireducens</name>
    <dbReference type="NCBI Taxonomy" id="1104324"/>
    <lineage>
        <taxon>Archaea</taxon>
        <taxon>Thermoproteota</taxon>
        <taxon>Thermoprotei</taxon>
        <taxon>Thermoproteales</taxon>
        <taxon>Thermoproteaceae</taxon>
        <taxon>Pyrobaculum</taxon>
    </lineage>
</organism>
<dbReference type="Proteomes" id="UP000005867">
    <property type="component" value="Chromosome"/>
</dbReference>
<dbReference type="GeneID" id="11596581"/>
<dbReference type="RefSeq" id="WP_014289311.1">
    <property type="nucleotide sequence ID" value="NC_016645.1"/>
</dbReference>
<dbReference type="eggNOG" id="arCOG03726">
    <property type="taxonomic scope" value="Archaea"/>
</dbReference>
<proteinExistence type="predicted"/>
<name>G7VAQ8_9CREN</name>
<accession>G7VAQ8</accession>
<protein>
    <recommendedName>
        <fullName evidence="1">DUF6884 domain-containing protein</fullName>
    </recommendedName>
</protein>